<dbReference type="GO" id="GO:0046871">
    <property type="term" value="F:N-acetylgalactosamine binding"/>
    <property type="evidence" value="ECO:0007669"/>
    <property type="project" value="TreeGrafter"/>
</dbReference>
<dbReference type="Pfam" id="PF09458">
    <property type="entry name" value="H_lectin"/>
    <property type="match status" value="1"/>
</dbReference>
<gene>
    <name evidence="2" type="ORF">FA743_04945</name>
</gene>
<dbReference type="InterPro" id="IPR019019">
    <property type="entry name" value="H-type_lectin_domain"/>
</dbReference>
<feature type="domain" description="H-type lectin" evidence="1">
    <location>
        <begin position="40"/>
        <end position="104"/>
    </location>
</feature>
<evidence type="ECO:0000313" key="3">
    <source>
        <dbReference type="Proteomes" id="UP000309747"/>
    </source>
</evidence>
<dbReference type="GO" id="GO:0098609">
    <property type="term" value="P:cell-cell adhesion"/>
    <property type="evidence" value="ECO:0007669"/>
    <property type="project" value="TreeGrafter"/>
</dbReference>
<dbReference type="GO" id="GO:0030247">
    <property type="term" value="F:polysaccharide binding"/>
    <property type="evidence" value="ECO:0007669"/>
    <property type="project" value="TreeGrafter"/>
</dbReference>
<comment type="caution">
    <text evidence="2">The sequence shown here is derived from an EMBL/GenBank/DDBJ whole genome shotgun (WGS) entry which is preliminary data.</text>
</comment>
<dbReference type="InterPro" id="IPR037221">
    <property type="entry name" value="H-type_lectin_dom_sf"/>
</dbReference>
<dbReference type="GO" id="GO:0098636">
    <property type="term" value="C:protein complex involved in cell adhesion"/>
    <property type="evidence" value="ECO:0007669"/>
    <property type="project" value="TreeGrafter"/>
</dbReference>
<name>A0A4U0RE52_9RHOB</name>
<dbReference type="PANTHER" id="PTHR46938:SF1">
    <property type="entry name" value="DISCOIDIN-1 SUBUNIT A-RELATED"/>
    <property type="match status" value="1"/>
</dbReference>
<accession>A0A4U0RE52</accession>
<dbReference type="AlphaFoldDB" id="A0A4U0RE52"/>
<dbReference type="GO" id="GO:0045335">
    <property type="term" value="C:phagocytic vesicle"/>
    <property type="evidence" value="ECO:0007669"/>
    <property type="project" value="TreeGrafter"/>
</dbReference>
<dbReference type="EMBL" id="SUNI01000003">
    <property type="protein sequence ID" value="TJZ92860.1"/>
    <property type="molecule type" value="Genomic_DNA"/>
</dbReference>
<dbReference type="OrthoDB" id="7658568at2"/>
<dbReference type="InterPro" id="IPR052487">
    <property type="entry name" value="Galactose-binding_lectin"/>
</dbReference>
<evidence type="ECO:0000313" key="2">
    <source>
        <dbReference type="EMBL" id="TJZ92860.1"/>
    </source>
</evidence>
<dbReference type="Gene3D" id="2.60.40.2080">
    <property type="match status" value="1"/>
</dbReference>
<keyword evidence="3" id="KW-1185">Reference proteome</keyword>
<reference evidence="2 3" key="1">
    <citation type="submission" date="2019-04" db="EMBL/GenBank/DDBJ databases">
        <authorList>
            <person name="Li J."/>
        </authorList>
    </citation>
    <scope>NUCLEOTIDE SEQUENCE [LARGE SCALE GENOMIC DNA]</scope>
    <source>
        <strain evidence="2 3">KCTC 42687</strain>
    </source>
</reference>
<evidence type="ECO:0000259" key="1">
    <source>
        <dbReference type="Pfam" id="PF09458"/>
    </source>
</evidence>
<organism evidence="2 3">
    <name type="scientific">Paracoccus gahaiensis</name>
    <dbReference type="NCBI Taxonomy" id="1706839"/>
    <lineage>
        <taxon>Bacteria</taxon>
        <taxon>Pseudomonadati</taxon>
        <taxon>Pseudomonadota</taxon>
        <taxon>Alphaproteobacteria</taxon>
        <taxon>Rhodobacterales</taxon>
        <taxon>Paracoccaceae</taxon>
        <taxon>Paracoccus</taxon>
    </lineage>
</organism>
<sequence>MLRFTRNEIGVCQGELGLVADFDTQGPMWTDEGEREIRSPVRYSERFLMPPAVQLSASMWDLDSSRNLRGNLRAENVTASGFDAVFQTWGDTRVGRLRVTWMAIGVLPDEQDFTL</sequence>
<dbReference type="PANTHER" id="PTHR46938">
    <property type="entry name" value="DISCOIDIN-1 SUBUNIT A-RELATED-RELATED"/>
    <property type="match status" value="1"/>
</dbReference>
<dbReference type="SUPFAM" id="SSF141086">
    <property type="entry name" value="Agglutinin HPA-like"/>
    <property type="match status" value="1"/>
</dbReference>
<protein>
    <recommendedName>
        <fullName evidence="1">H-type lectin domain-containing protein</fullName>
    </recommendedName>
</protein>
<dbReference type="RefSeq" id="WP_136884783.1">
    <property type="nucleotide sequence ID" value="NZ_SUNI01000003.1"/>
</dbReference>
<proteinExistence type="predicted"/>
<dbReference type="Proteomes" id="UP000309747">
    <property type="component" value="Unassembled WGS sequence"/>
</dbReference>
<dbReference type="GO" id="GO:0070492">
    <property type="term" value="F:oligosaccharide binding"/>
    <property type="evidence" value="ECO:0007669"/>
    <property type="project" value="TreeGrafter"/>
</dbReference>
<dbReference type="GO" id="GO:0009986">
    <property type="term" value="C:cell surface"/>
    <property type="evidence" value="ECO:0007669"/>
    <property type="project" value="TreeGrafter"/>
</dbReference>